<sequence>MDAIFKTPLIFNGEEETVVLMYGNYIISKMTQADADFAIKNIDQRMFDESSFDSIIKVRNVVEYEFEPENDAAIMFGVANGGITSYETIDFKDVETTKNAEKSFGECFKQIGFRREEKQLTALKAAISPGIVTAFVGGLGAIITWLSYSFQDWEPSRTQRVKWFAYLFVKISKSVGYLPFLIITAVLTIICLFWMIKRMANPPLLVKAVKA</sequence>
<reference evidence="2 3" key="1">
    <citation type="submission" date="2018-06" db="EMBL/GenBank/DDBJ databases">
        <title>Genome sequencing of Flavobacterium.</title>
        <authorList>
            <person name="Baek M.-G."/>
            <person name="Yi H."/>
        </authorList>
    </citation>
    <scope>NUCLEOTIDE SEQUENCE [LARGE SCALE GENOMIC DNA]</scope>
    <source>
        <strain evidence="2 3">HYN0086</strain>
    </source>
</reference>
<keyword evidence="1" id="KW-1133">Transmembrane helix</keyword>
<keyword evidence="1" id="KW-0812">Transmembrane</keyword>
<dbReference type="AlphaFoldDB" id="A0A344LTN8"/>
<accession>A0A344LTN8</accession>
<keyword evidence="3" id="KW-1185">Reference proteome</keyword>
<keyword evidence="1" id="KW-0472">Membrane</keyword>
<evidence type="ECO:0000313" key="2">
    <source>
        <dbReference type="EMBL" id="AXB57280.1"/>
    </source>
</evidence>
<dbReference type="EMBL" id="CP030261">
    <property type="protein sequence ID" value="AXB57280.1"/>
    <property type="molecule type" value="Genomic_DNA"/>
</dbReference>
<gene>
    <name evidence="2" type="ORF">HYN86_12020</name>
</gene>
<feature type="transmembrane region" description="Helical" evidence="1">
    <location>
        <begin position="177"/>
        <end position="196"/>
    </location>
</feature>
<proteinExistence type="predicted"/>
<evidence type="ECO:0000313" key="3">
    <source>
        <dbReference type="Proteomes" id="UP000251561"/>
    </source>
</evidence>
<name>A0A344LTN8_9FLAO</name>
<dbReference type="Proteomes" id="UP000251561">
    <property type="component" value="Chromosome"/>
</dbReference>
<dbReference type="KEGG" id="ffl:HYN86_12020"/>
<evidence type="ECO:0000256" key="1">
    <source>
        <dbReference type="SAM" id="Phobius"/>
    </source>
</evidence>
<dbReference type="OrthoDB" id="1349253at2"/>
<dbReference type="RefSeq" id="WP_113678246.1">
    <property type="nucleotide sequence ID" value="NZ_CP030261.1"/>
</dbReference>
<protein>
    <submittedName>
        <fullName evidence="2">Uncharacterized protein</fullName>
    </submittedName>
</protein>
<organism evidence="2 3">
    <name type="scientific">Flavobacterium fluviale</name>
    <dbReference type="NCBI Taxonomy" id="2249356"/>
    <lineage>
        <taxon>Bacteria</taxon>
        <taxon>Pseudomonadati</taxon>
        <taxon>Bacteroidota</taxon>
        <taxon>Flavobacteriia</taxon>
        <taxon>Flavobacteriales</taxon>
        <taxon>Flavobacteriaceae</taxon>
        <taxon>Flavobacterium</taxon>
    </lineage>
</organism>
<feature type="transmembrane region" description="Helical" evidence="1">
    <location>
        <begin position="125"/>
        <end position="148"/>
    </location>
</feature>